<dbReference type="PhylomeDB" id="T1IHQ3"/>
<proteinExistence type="predicted"/>
<reference evidence="1" key="2">
    <citation type="submission" date="2015-02" db="UniProtKB">
        <authorList>
            <consortium name="EnsemblMetazoa"/>
        </authorList>
    </citation>
    <scope>IDENTIFICATION</scope>
</reference>
<dbReference type="Proteomes" id="UP000014500">
    <property type="component" value="Unassembled WGS sequence"/>
</dbReference>
<sequence>MYLSNLKTLNAICILLKPNSIRLEVFNHFLCFHVAISILANSQLCLKFNDYANNLLGYFVEGLKYLYGEQYVSYNIHGLLNLASDAHHFGHLDSFSAFPFENFMQIFKRLLRKGDKPLEQIIKRLAELKQLQKVLIHLKQDLICKYIHGEGPILVL</sequence>
<dbReference type="STRING" id="126957.T1IHQ3"/>
<evidence type="ECO:0000313" key="1">
    <source>
        <dbReference type="EnsemblMetazoa" id="SMAR000374-PA"/>
    </source>
</evidence>
<protein>
    <submittedName>
        <fullName evidence="1">Uncharacterized protein</fullName>
    </submittedName>
</protein>
<dbReference type="AlphaFoldDB" id="T1IHQ3"/>
<evidence type="ECO:0000313" key="2">
    <source>
        <dbReference type="Proteomes" id="UP000014500"/>
    </source>
</evidence>
<organism evidence="1 2">
    <name type="scientific">Strigamia maritima</name>
    <name type="common">European centipede</name>
    <name type="synonym">Geophilus maritimus</name>
    <dbReference type="NCBI Taxonomy" id="126957"/>
    <lineage>
        <taxon>Eukaryota</taxon>
        <taxon>Metazoa</taxon>
        <taxon>Ecdysozoa</taxon>
        <taxon>Arthropoda</taxon>
        <taxon>Myriapoda</taxon>
        <taxon>Chilopoda</taxon>
        <taxon>Pleurostigmophora</taxon>
        <taxon>Geophilomorpha</taxon>
        <taxon>Linotaeniidae</taxon>
        <taxon>Strigamia</taxon>
    </lineage>
</organism>
<dbReference type="OMA" id="NAYAFEN"/>
<name>T1IHQ3_STRMM</name>
<dbReference type="EMBL" id="JH429981">
    <property type="status" value="NOT_ANNOTATED_CDS"/>
    <property type="molecule type" value="Genomic_DNA"/>
</dbReference>
<keyword evidence="2" id="KW-1185">Reference proteome</keyword>
<dbReference type="PANTHER" id="PTHR33053">
    <property type="entry name" value="PROTEIN, PUTATIVE-RELATED"/>
    <property type="match status" value="1"/>
</dbReference>
<accession>T1IHQ3</accession>
<dbReference type="EnsemblMetazoa" id="SMAR000374-RA">
    <property type="protein sequence ID" value="SMAR000374-PA"/>
    <property type="gene ID" value="SMAR000374"/>
</dbReference>
<reference evidence="2" key="1">
    <citation type="submission" date="2011-05" db="EMBL/GenBank/DDBJ databases">
        <authorList>
            <person name="Richards S.R."/>
            <person name="Qu J."/>
            <person name="Jiang H."/>
            <person name="Jhangiani S.N."/>
            <person name="Agravi P."/>
            <person name="Goodspeed R."/>
            <person name="Gross S."/>
            <person name="Mandapat C."/>
            <person name="Jackson L."/>
            <person name="Mathew T."/>
            <person name="Pu L."/>
            <person name="Thornton R."/>
            <person name="Saada N."/>
            <person name="Wilczek-Boney K.B."/>
            <person name="Lee S."/>
            <person name="Kovar C."/>
            <person name="Wu Y."/>
            <person name="Scherer S.E."/>
            <person name="Worley K.C."/>
            <person name="Muzny D.M."/>
            <person name="Gibbs R."/>
        </authorList>
    </citation>
    <scope>NUCLEOTIDE SEQUENCE</scope>
    <source>
        <strain evidence="2">Brora</strain>
    </source>
</reference>
<dbReference type="eggNOG" id="ENOG502QYYT">
    <property type="taxonomic scope" value="Eukaryota"/>
</dbReference>
<dbReference type="HOGENOM" id="CLU_142477_0_0_1"/>